<dbReference type="Pfam" id="PF00027">
    <property type="entry name" value="cNMP_binding"/>
    <property type="match status" value="1"/>
</dbReference>
<reference evidence="2" key="1">
    <citation type="submission" date="2023-05" db="EMBL/GenBank/DDBJ databases">
        <authorList>
            <person name="Zhang X."/>
        </authorList>
    </citation>
    <scope>NUCLEOTIDE SEQUENCE</scope>
    <source>
        <strain evidence="2">BD1B2-1</strain>
    </source>
</reference>
<sequence>MHTTLIQAISSVISLDEREITCIKQLFKEKTAAKGDYFLQEGEVCRQVGFLVKGLIRYFINNDGEEMIYDFGKEGNFICNYESFLDHSASNKNIQFIEDSHFLTISYDHLQVFYEQIREGQKFGRIVCEQIFVDAIRKITSLYTHPPEKRYLHFMETYPDLQQRIPQYYTSSFVGVKPQSLSRIRKRLVSS</sequence>
<dbReference type="AlphaFoldDB" id="A0AAE3R792"/>
<organism evidence="2 3">
    <name type="scientific">Xanthocytophaga agilis</name>
    <dbReference type="NCBI Taxonomy" id="3048010"/>
    <lineage>
        <taxon>Bacteria</taxon>
        <taxon>Pseudomonadati</taxon>
        <taxon>Bacteroidota</taxon>
        <taxon>Cytophagia</taxon>
        <taxon>Cytophagales</taxon>
        <taxon>Rhodocytophagaceae</taxon>
        <taxon>Xanthocytophaga</taxon>
    </lineage>
</organism>
<dbReference type="Proteomes" id="UP001232063">
    <property type="component" value="Unassembled WGS sequence"/>
</dbReference>
<feature type="domain" description="Cyclic nucleotide-binding" evidence="1">
    <location>
        <begin position="30"/>
        <end position="115"/>
    </location>
</feature>
<comment type="caution">
    <text evidence="2">The sequence shown here is derived from an EMBL/GenBank/DDBJ whole genome shotgun (WGS) entry which is preliminary data.</text>
</comment>
<accession>A0AAE3R792</accession>
<proteinExistence type="predicted"/>
<keyword evidence="3" id="KW-1185">Reference proteome</keyword>
<dbReference type="SUPFAM" id="SSF51206">
    <property type="entry name" value="cAMP-binding domain-like"/>
    <property type="match status" value="1"/>
</dbReference>
<dbReference type="InterPro" id="IPR014710">
    <property type="entry name" value="RmlC-like_jellyroll"/>
</dbReference>
<dbReference type="Gene3D" id="2.60.120.10">
    <property type="entry name" value="Jelly Rolls"/>
    <property type="match status" value="1"/>
</dbReference>
<dbReference type="EMBL" id="JASJOU010000004">
    <property type="protein sequence ID" value="MDJ1502027.1"/>
    <property type="molecule type" value="Genomic_DNA"/>
</dbReference>
<protein>
    <submittedName>
        <fullName evidence="2">Crp/Fnr family transcriptional regulator</fullName>
    </submittedName>
</protein>
<evidence type="ECO:0000259" key="1">
    <source>
        <dbReference type="Pfam" id="PF00027"/>
    </source>
</evidence>
<evidence type="ECO:0000313" key="2">
    <source>
        <dbReference type="EMBL" id="MDJ1502027.1"/>
    </source>
</evidence>
<dbReference type="RefSeq" id="WP_314511823.1">
    <property type="nucleotide sequence ID" value="NZ_JASJOU010000004.1"/>
</dbReference>
<dbReference type="CDD" id="cd00038">
    <property type="entry name" value="CAP_ED"/>
    <property type="match status" value="1"/>
</dbReference>
<dbReference type="InterPro" id="IPR018490">
    <property type="entry name" value="cNMP-bd_dom_sf"/>
</dbReference>
<gene>
    <name evidence="2" type="ORF">QNI22_15275</name>
</gene>
<dbReference type="InterPro" id="IPR000595">
    <property type="entry name" value="cNMP-bd_dom"/>
</dbReference>
<evidence type="ECO:0000313" key="3">
    <source>
        <dbReference type="Proteomes" id="UP001232063"/>
    </source>
</evidence>
<name>A0AAE3R792_9BACT</name>